<dbReference type="eggNOG" id="COG3534">
    <property type="taxonomic scope" value="Bacteria"/>
</dbReference>
<dbReference type="Gene3D" id="2.60.120.200">
    <property type="match status" value="2"/>
</dbReference>
<evidence type="ECO:0000256" key="3">
    <source>
        <dbReference type="SAM" id="MobiDB-lite"/>
    </source>
</evidence>
<dbReference type="HOGENOM" id="CLU_478086_0_0_11"/>
<evidence type="ECO:0000256" key="4">
    <source>
        <dbReference type="SAM" id="SignalP"/>
    </source>
</evidence>
<name>D3Q5W9_STANL</name>
<proteinExistence type="predicted"/>
<dbReference type="OrthoDB" id="176279at2"/>
<dbReference type="GO" id="GO:0006955">
    <property type="term" value="P:immune response"/>
    <property type="evidence" value="ECO:0007669"/>
    <property type="project" value="InterPro"/>
</dbReference>
<reference evidence="6 7" key="1">
    <citation type="journal article" date="2009" name="Stand. Genomic Sci.">
        <title>Complete genome sequence of Stackebrandtia nassauensis type strain (LLR-40K-21).</title>
        <authorList>
            <person name="Munk C."/>
            <person name="Lapidus A."/>
            <person name="Copeland A."/>
            <person name="Jando M."/>
            <person name="Mayilraj S."/>
            <person name="Glavina Del Rio T."/>
            <person name="Nolan M."/>
            <person name="Chen F."/>
            <person name="Lucas S."/>
            <person name="Tice H."/>
            <person name="Cheng J.F."/>
            <person name="Han C."/>
            <person name="Detter J.C."/>
            <person name="Bruce D."/>
            <person name="Goodwin L."/>
            <person name="Chain P."/>
            <person name="Pitluck S."/>
            <person name="Goker M."/>
            <person name="Ovchinikova G."/>
            <person name="Pati A."/>
            <person name="Ivanova N."/>
            <person name="Mavromatis K."/>
            <person name="Chen A."/>
            <person name="Palaniappan K."/>
            <person name="Land M."/>
            <person name="Hauser L."/>
            <person name="Chang Y.J."/>
            <person name="Jeffries C.D."/>
            <person name="Bristow J."/>
            <person name="Eisen J.A."/>
            <person name="Markowitz V."/>
            <person name="Hugenholtz P."/>
            <person name="Kyrpides N.C."/>
            <person name="Klenk H.P."/>
        </authorList>
    </citation>
    <scope>NUCLEOTIDE SEQUENCE [LARGE SCALE GENOMIC DNA]</scope>
    <source>
        <strain evidence="7">DSM 44728 / CIP 108903 / NRRL B-16338 / NBRC 102104 / LLR-40K-21</strain>
    </source>
</reference>
<dbReference type="Proteomes" id="UP000000844">
    <property type="component" value="Chromosome"/>
</dbReference>
<dbReference type="PANTHER" id="PTHR46943:SF1">
    <property type="entry name" value="PENTRAXIN-RELATED PROTEIN PTX3"/>
    <property type="match status" value="1"/>
</dbReference>
<feature type="signal peptide" evidence="4">
    <location>
        <begin position="1"/>
        <end position="36"/>
    </location>
</feature>
<dbReference type="InterPro" id="IPR042837">
    <property type="entry name" value="PTX3"/>
</dbReference>
<dbReference type="EMBL" id="CP001778">
    <property type="protein sequence ID" value="ADD40268.1"/>
    <property type="molecule type" value="Genomic_DNA"/>
</dbReference>
<dbReference type="Pfam" id="PF13385">
    <property type="entry name" value="Laminin_G_3"/>
    <property type="match status" value="2"/>
</dbReference>
<keyword evidence="1 4" id="KW-0732">Signal</keyword>
<feature type="region of interest" description="Disordered" evidence="3">
    <location>
        <begin position="138"/>
        <end position="169"/>
    </location>
</feature>
<dbReference type="RefSeq" id="WP_013015839.1">
    <property type="nucleotide sequence ID" value="NC_013947.1"/>
</dbReference>
<evidence type="ECO:0000313" key="6">
    <source>
        <dbReference type="EMBL" id="ADD40268.1"/>
    </source>
</evidence>
<evidence type="ECO:0000259" key="5">
    <source>
        <dbReference type="SMART" id="SM00560"/>
    </source>
</evidence>
<dbReference type="InterPro" id="IPR013320">
    <property type="entry name" value="ConA-like_dom_sf"/>
</dbReference>
<dbReference type="SUPFAM" id="SSF49899">
    <property type="entry name" value="Concanavalin A-like lectins/glucanases"/>
    <property type="match status" value="2"/>
</dbReference>
<sequence>MLRFRLRSHARKLLSSLVIVSVAGAGIGLASTPAAAAEPVITSTDFPDGDVISPMVGEVGELTIDSPDDVVSYRVTFSEGGRVEDVEPESPGAPVTVSYMPRMSGRHLVSVSALHADGTGSSSSYAFRVSARGPVSSYDLSEAPGSDTAADSAGSNPGKPGSGVAFGVAGPKEPTAASFDGGANAYISTEASGLVPTDEGFAAAAWVKIDDLGRDQTIVSVDGTEEAGFVLGYRSTSSDSGTWTLQVPGEDGDSAAHTVSGGVVSQTNHDQWVHVAGVYDDHERTMELYLNGRSVGTENRDSSWKADNTIQIGRSLHSGEYGRHLDGSLAEVRLFDRVVFAHETDHLNTIAPHRAAYWQLNANGAEYTGKSPLTLDGGASIYTRTSSSSPRPLMGAGHLKLDGETGFAHTGDTLVDTRLSFSVTTRVRLTDVTPGRDMTVFALPGQNANLVEVKYSAEADAWRLVVAKDDSASAETITVDHGIAPYGSFGQAVSLTFDAFTGELVLWVNGEASQPLAFTTPWATTGIQLGRSGPGSGHLDGAIDDVRVYQGACDADLVSTLANRSEQPNL</sequence>
<dbReference type="SMART" id="SM00560">
    <property type="entry name" value="LamGL"/>
    <property type="match status" value="2"/>
</dbReference>
<evidence type="ECO:0000313" key="7">
    <source>
        <dbReference type="Proteomes" id="UP000000844"/>
    </source>
</evidence>
<dbReference type="KEGG" id="sna:Snas_0554"/>
<dbReference type="STRING" id="446470.Snas_0554"/>
<keyword evidence="7" id="KW-1185">Reference proteome</keyword>
<dbReference type="InterPro" id="IPR006558">
    <property type="entry name" value="LamG-like"/>
</dbReference>
<evidence type="ECO:0000256" key="1">
    <source>
        <dbReference type="ARBA" id="ARBA00022729"/>
    </source>
</evidence>
<feature type="chain" id="PRO_5003049569" evidence="4">
    <location>
        <begin position="37"/>
        <end position="570"/>
    </location>
</feature>
<accession>D3Q5W9</accession>
<protein>
    <submittedName>
        <fullName evidence="6">LamG domain protein jellyroll fold domain protein</fullName>
    </submittedName>
</protein>
<dbReference type="AlphaFoldDB" id="D3Q5W9"/>
<keyword evidence="2" id="KW-1015">Disulfide bond</keyword>
<gene>
    <name evidence="6" type="ordered locus">Snas_0554</name>
</gene>
<evidence type="ECO:0000256" key="2">
    <source>
        <dbReference type="ARBA" id="ARBA00023157"/>
    </source>
</evidence>
<feature type="domain" description="LamG-like jellyroll fold" evidence="5">
    <location>
        <begin position="199"/>
        <end position="342"/>
    </location>
</feature>
<dbReference type="PANTHER" id="PTHR46943">
    <property type="entry name" value="PENTRAXIN-RELATED PROTEIN PTX3"/>
    <property type="match status" value="1"/>
</dbReference>
<feature type="domain" description="LamG-like jellyroll fold" evidence="5">
    <location>
        <begin position="419"/>
        <end position="556"/>
    </location>
</feature>
<organism evidence="6 7">
    <name type="scientific">Stackebrandtia nassauensis (strain DSM 44728 / CIP 108903 / NRRL B-16338 / NBRC 102104 / LLR-40K-21)</name>
    <dbReference type="NCBI Taxonomy" id="446470"/>
    <lineage>
        <taxon>Bacteria</taxon>
        <taxon>Bacillati</taxon>
        <taxon>Actinomycetota</taxon>
        <taxon>Actinomycetes</taxon>
        <taxon>Glycomycetales</taxon>
        <taxon>Glycomycetaceae</taxon>
        <taxon>Stackebrandtia</taxon>
    </lineage>
</organism>